<comment type="caution">
    <text evidence="3">The sequence shown here is derived from an EMBL/GenBank/DDBJ whole genome shotgun (WGS) entry which is preliminary data.</text>
</comment>
<dbReference type="Gene3D" id="2.30.110.10">
    <property type="entry name" value="Electron Transport, Fmn-binding Protein, Chain A"/>
    <property type="match status" value="1"/>
</dbReference>
<evidence type="ECO:0000313" key="3">
    <source>
        <dbReference type="EMBL" id="GER71440.1"/>
    </source>
</evidence>
<proteinExistence type="predicted"/>
<dbReference type="InterPro" id="IPR050268">
    <property type="entry name" value="NADH-dep_flavin_reductase"/>
</dbReference>
<dbReference type="InterPro" id="IPR002563">
    <property type="entry name" value="Flavin_Rdtase-like_dom"/>
</dbReference>
<dbReference type="GO" id="GO:0010181">
    <property type="term" value="F:FMN binding"/>
    <property type="evidence" value="ECO:0007669"/>
    <property type="project" value="InterPro"/>
</dbReference>
<gene>
    <name evidence="3" type="ORF">BpJC7_27430</name>
</gene>
<organism evidence="3 4">
    <name type="scientific">Weizmannia acidilactici</name>
    <dbReference type="NCBI Taxonomy" id="2607726"/>
    <lineage>
        <taxon>Bacteria</taxon>
        <taxon>Bacillati</taxon>
        <taxon>Bacillota</taxon>
        <taxon>Bacilli</taxon>
        <taxon>Bacillales</taxon>
        <taxon>Bacillaceae</taxon>
        <taxon>Heyndrickxia</taxon>
    </lineage>
</organism>
<evidence type="ECO:0000256" key="1">
    <source>
        <dbReference type="ARBA" id="ARBA00023002"/>
    </source>
</evidence>
<evidence type="ECO:0000313" key="4">
    <source>
        <dbReference type="Proteomes" id="UP000391919"/>
    </source>
</evidence>
<dbReference type="RefSeq" id="WP_151681613.1">
    <property type="nucleotide sequence ID" value="NZ_BKZQ01000048.1"/>
</dbReference>
<dbReference type="AlphaFoldDB" id="A0A5J4JLE2"/>
<sequence>MVDDKSFRDVLGRWVTGVAVITTVWKDQVHGMTDNAVMSVSLKPPLILISIDEKASMLAKVRAANNFAVSILSSEQKALSQHFAGQRQSKETVDFDGFMGWPVIKNALAYIACKVHDARQAGDHVLFLGEVEHLWARSGRPLIFYQGRYHALQDMEDKK</sequence>
<feature type="domain" description="Flavin reductase like" evidence="2">
    <location>
        <begin position="11"/>
        <end position="151"/>
    </location>
</feature>
<dbReference type="InterPro" id="IPR012349">
    <property type="entry name" value="Split_barrel_FMN-bd"/>
</dbReference>
<reference evidence="3 4" key="1">
    <citation type="submission" date="2019-09" db="EMBL/GenBank/DDBJ databases">
        <title>Draft genome sequence of Bacillus sp. JC-7.</title>
        <authorList>
            <person name="Tanaka N."/>
            <person name="Shiwa Y."/>
            <person name="Fujita N."/>
            <person name="Tanasupawat S."/>
        </authorList>
    </citation>
    <scope>NUCLEOTIDE SEQUENCE [LARGE SCALE GENOMIC DNA]</scope>
    <source>
        <strain evidence="3 4">JC-7</strain>
    </source>
</reference>
<dbReference type="PANTHER" id="PTHR30466:SF1">
    <property type="entry name" value="FMN REDUCTASE (NADH) RUTF"/>
    <property type="match status" value="1"/>
</dbReference>
<dbReference type="SUPFAM" id="SSF50475">
    <property type="entry name" value="FMN-binding split barrel"/>
    <property type="match status" value="1"/>
</dbReference>
<dbReference type="GO" id="GO:0042602">
    <property type="term" value="F:riboflavin reductase (NADPH) activity"/>
    <property type="evidence" value="ECO:0007669"/>
    <property type="project" value="TreeGrafter"/>
</dbReference>
<dbReference type="Proteomes" id="UP000391919">
    <property type="component" value="Unassembled WGS sequence"/>
</dbReference>
<accession>A0A5J4JLE2</accession>
<dbReference type="SMART" id="SM00903">
    <property type="entry name" value="Flavin_Reduct"/>
    <property type="match status" value="1"/>
</dbReference>
<dbReference type="PANTHER" id="PTHR30466">
    <property type="entry name" value="FLAVIN REDUCTASE"/>
    <property type="match status" value="1"/>
</dbReference>
<name>A0A5J4JLE2_9BACI</name>
<protein>
    <submittedName>
        <fullName evidence="3">Flavin oxidoreductase</fullName>
    </submittedName>
</protein>
<keyword evidence="1" id="KW-0560">Oxidoreductase</keyword>
<dbReference type="EMBL" id="BKZQ01000048">
    <property type="protein sequence ID" value="GER71440.1"/>
    <property type="molecule type" value="Genomic_DNA"/>
</dbReference>
<keyword evidence="4" id="KW-1185">Reference proteome</keyword>
<evidence type="ECO:0000259" key="2">
    <source>
        <dbReference type="SMART" id="SM00903"/>
    </source>
</evidence>
<dbReference type="Pfam" id="PF01613">
    <property type="entry name" value="Flavin_Reduct"/>
    <property type="match status" value="1"/>
</dbReference>
<dbReference type="GO" id="GO:0006208">
    <property type="term" value="P:pyrimidine nucleobase catabolic process"/>
    <property type="evidence" value="ECO:0007669"/>
    <property type="project" value="TreeGrafter"/>
</dbReference>